<protein>
    <recommendedName>
        <fullName evidence="4">F-box domain-containing protein</fullName>
    </recommendedName>
</protein>
<dbReference type="Proteomes" id="UP000269721">
    <property type="component" value="Unassembled WGS sequence"/>
</dbReference>
<gene>
    <name evidence="2" type="ORF">BDK51DRAFT_52236</name>
</gene>
<evidence type="ECO:0000313" key="2">
    <source>
        <dbReference type="EMBL" id="RKO83558.1"/>
    </source>
</evidence>
<reference evidence="3" key="1">
    <citation type="journal article" date="2018" name="Nat. Microbiol.">
        <title>Leveraging single-cell genomics to expand the fungal tree of life.</title>
        <authorList>
            <person name="Ahrendt S.R."/>
            <person name="Quandt C.A."/>
            <person name="Ciobanu D."/>
            <person name="Clum A."/>
            <person name="Salamov A."/>
            <person name="Andreopoulos B."/>
            <person name="Cheng J.F."/>
            <person name="Woyke T."/>
            <person name="Pelin A."/>
            <person name="Henrissat B."/>
            <person name="Reynolds N.K."/>
            <person name="Benny G.L."/>
            <person name="Smith M.E."/>
            <person name="James T.Y."/>
            <person name="Grigoriev I.V."/>
        </authorList>
    </citation>
    <scope>NUCLEOTIDE SEQUENCE [LARGE SCALE GENOMIC DNA]</scope>
</reference>
<proteinExistence type="predicted"/>
<sequence>MRKHRIGDAYAARPPTKRLFISGDGLPTPSVRDLVFPLFANVVRLDINHPEPDLTSDIDMSLLGPLLIACKHLSSFSLASACMTDARPLSEGKWVAVESVIAGLTVFALEADVGAAALTRMRMAIVARGGDEDLLTLQAFAIPSTVRDLILLINLRGSRLERLHITGDGWHPEELFDVLGQHAPDLDTVAILPHDDLPVEISFRMLDTLKAHCKKLESVYPLPTSPGPLPQGVSDQGRGE</sequence>
<accession>A0A4P9VYZ4</accession>
<name>A0A4P9VYZ4_9FUNG</name>
<dbReference type="EMBL" id="ML001102">
    <property type="protein sequence ID" value="RKO83558.1"/>
    <property type="molecule type" value="Genomic_DNA"/>
</dbReference>
<keyword evidence="3" id="KW-1185">Reference proteome</keyword>
<evidence type="ECO:0000256" key="1">
    <source>
        <dbReference type="SAM" id="MobiDB-lite"/>
    </source>
</evidence>
<dbReference type="AlphaFoldDB" id="A0A4P9VYZ4"/>
<evidence type="ECO:0008006" key="4">
    <source>
        <dbReference type="Google" id="ProtNLM"/>
    </source>
</evidence>
<feature type="region of interest" description="Disordered" evidence="1">
    <location>
        <begin position="220"/>
        <end position="240"/>
    </location>
</feature>
<evidence type="ECO:0000313" key="3">
    <source>
        <dbReference type="Proteomes" id="UP000269721"/>
    </source>
</evidence>
<organism evidence="2 3">
    <name type="scientific">Blyttiomyces helicus</name>
    <dbReference type="NCBI Taxonomy" id="388810"/>
    <lineage>
        <taxon>Eukaryota</taxon>
        <taxon>Fungi</taxon>
        <taxon>Fungi incertae sedis</taxon>
        <taxon>Chytridiomycota</taxon>
        <taxon>Chytridiomycota incertae sedis</taxon>
        <taxon>Chytridiomycetes</taxon>
        <taxon>Chytridiomycetes incertae sedis</taxon>
        <taxon>Blyttiomyces</taxon>
    </lineage>
</organism>